<accession>A0A4Y3RXN0</accession>
<comment type="caution">
    <text evidence="2">The sequence shown here is derived from an EMBL/GenBank/DDBJ whole genome shotgun (WGS) entry which is preliminary data.</text>
</comment>
<evidence type="ECO:0000256" key="1">
    <source>
        <dbReference type="SAM" id="SignalP"/>
    </source>
</evidence>
<reference evidence="2 3" key="1">
    <citation type="submission" date="2019-06" db="EMBL/GenBank/DDBJ databases">
        <title>Whole genome shotgun sequence of Streptomyces gardneri NBRC 12865.</title>
        <authorList>
            <person name="Hosoyama A."/>
            <person name="Uohara A."/>
            <person name="Ohji S."/>
            <person name="Ichikawa N."/>
        </authorList>
    </citation>
    <scope>NUCLEOTIDE SEQUENCE [LARGE SCALE GENOMIC DNA]</scope>
    <source>
        <strain evidence="2 3">NBRC 12865</strain>
    </source>
</reference>
<gene>
    <name evidence="2" type="ORF">SGA01_74430</name>
</gene>
<evidence type="ECO:0000313" key="3">
    <source>
        <dbReference type="Proteomes" id="UP000315226"/>
    </source>
</evidence>
<sequence>MPEWVDGEGRGPSRRSLLRTAGALLPALVLGVGGAAGTATAAGSPDRALSADPRGTFASPGYDWTAVPGSGAASGVVFTLTGPDGRPLPGRRVRFSLSAFHTVRPSLWFEAAAAPKGGKSPERYGYMDLDTDARGRVTLDSRLRHGAVPTGAAGLELRAQLVGTETLLATSRLSVSDLRSTR</sequence>
<keyword evidence="1" id="KW-0732">Signal</keyword>
<name>A0A4Y3RXN0_9ACTN</name>
<feature type="signal peptide" evidence="1">
    <location>
        <begin position="1"/>
        <end position="41"/>
    </location>
</feature>
<dbReference type="PROSITE" id="PS51318">
    <property type="entry name" value="TAT"/>
    <property type="match status" value="1"/>
</dbReference>
<dbReference type="EMBL" id="BJMN01000068">
    <property type="protein sequence ID" value="GEB61838.1"/>
    <property type="molecule type" value="Genomic_DNA"/>
</dbReference>
<feature type="chain" id="PRO_5021303664" evidence="1">
    <location>
        <begin position="42"/>
        <end position="182"/>
    </location>
</feature>
<dbReference type="InterPro" id="IPR006311">
    <property type="entry name" value="TAT_signal"/>
</dbReference>
<keyword evidence="3" id="KW-1185">Reference proteome</keyword>
<dbReference type="Proteomes" id="UP000315226">
    <property type="component" value="Unassembled WGS sequence"/>
</dbReference>
<organism evidence="2 3">
    <name type="scientific">Streptomyces gardneri</name>
    <dbReference type="NCBI Taxonomy" id="66892"/>
    <lineage>
        <taxon>Bacteria</taxon>
        <taxon>Bacillati</taxon>
        <taxon>Actinomycetota</taxon>
        <taxon>Actinomycetes</taxon>
        <taxon>Kitasatosporales</taxon>
        <taxon>Streptomycetaceae</taxon>
        <taxon>Streptomyces</taxon>
    </lineage>
</organism>
<dbReference type="RefSeq" id="WP_141302452.1">
    <property type="nucleotide sequence ID" value="NZ_BJMN01000068.1"/>
</dbReference>
<protein>
    <submittedName>
        <fullName evidence="2">Uncharacterized protein</fullName>
    </submittedName>
</protein>
<dbReference type="OrthoDB" id="5194354at2"/>
<dbReference type="AlphaFoldDB" id="A0A4Y3RXN0"/>
<proteinExistence type="predicted"/>
<evidence type="ECO:0000313" key="2">
    <source>
        <dbReference type="EMBL" id="GEB61838.1"/>
    </source>
</evidence>